<organism evidence="1 2">
    <name type="scientific">Colletotrichum navitas</name>
    <dbReference type="NCBI Taxonomy" id="681940"/>
    <lineage>
        <taxon>Eukaryota</taxon>
        <taxon>Fungi</taxon>
        <taxon>Dikarya</taxon>
        <taxon>Ascomycota</taxon>
        <taxon>Pezizomycotina</taxon>
        <taxon>Sordariomycetes</taxon>
        <taxon>Hypocreomycetidae</taxon>
        <taxon>Glomerellales</taxon>
        <taxon>Glomerellaceae</taxon>
        <taxon>Colletotrichum</taxon>
        <taxon>Colletotrichum graminicola species complex</taxon>
    </lineage>
</organism>
<protein>
    <submittedName>
        <fullName evidence="1">Uncharacterized protein</fullName>
    </submittedName>
</protein>
<reference evidence="1" key="1">
    <citation type="submission" date="2021-06" db="EMBL/GenBank/DDBJ databases">
        <title>Comparative genomics, transcriptomics and evolutionary studies reveal genomic signatures of adaptation to plant cell wall in hemibiotrophic fungi.</title>
        <authorList>
            <consortium name="DOE Joint Genome Institute"/>
            <person name="Baroncelli R."/>
            <person name="Diaz J.F."/>
            <person name="Benocci T."/>
            <person name="Peng M."/>
            <person name="Battaglia E."/>
            <person name="Haridas S."/>
            <person name="Andreopoulos W."/>
            <person name="Labutti K."/>
            <person name="Pangilinan J."/>
            <person name="Floch G.L."/>
            <person name="Makela M.R."/>
            <person name="Henrissat B."/>
            <person name="Grigoriev I.V."/>
            <person name="Crouch J.A."/>
            <person name="De Vries R.P."/>
            <person name="Sukno S.A."/>
            <person name="Thon M.R."/>
        </authorList>
    </citation>
    <scope>NUCLEOTIDE SEQUENCE</scope>
    <source>
        <strain evidence="1">CBS 125086</strain>
    </source>
</reference>
<evidence type="ECO:0000313" key="2">
    <source>
        <dbReference type="Proteomes" id="UP001230504"/>
    </source>
</evidence>
<comment type="caution">
    <text evidence="1">The sequence shown here is derived from an EMBL/GenBank/DDBJ whole genome shotgun (WGS) entry which is preliminary data.</text>
</comment>
<dbReference type="Proteomes" id="UP001230504">
    <property type="component" value="Unassembled WGS sequence"/>
</dbReference>
<dbReference type="EMBL" id="JAHLJV010000012">
    <property type="protein sequence ID" value="KAK1596424.1"/>
    <property type="molecule type" value="Genomic_DNA"/>
</dbReference>
<gene>
    <name evidence="1" type="ORF">LY79DRAFT_64655</name>
</gene>
<proteinExistence type="predicted"/>
<dbReference type="RefSeq" id="XP_060417310.1">
    <property type="nucleotide sequence ID" value="XM_060562465.1"/>
</dbReference>
<name>A0AAD8Q699_9PEZI</name>
<sequence>MSHLCLALVTRSGLDQQQLATSALLTGRAACQVVSRHGVVSVTAPCHLSGPRTLSENLDKQGYSLNDISKLRMRVSKQCSKNRRNSQSLGRCRLPAQTESRIPAFPAGDMSKRERTGDSEKKLLAYACKAPQVAWKETREAYLRVGMRCAVTLPVVAPPVSYRRTVSPLKGGRTAMAKPMDQK</sequence>
<dbReference type="AlphaFoldDB" id="A0AAD8Q699"/>
<dbReference type="GeneID" id="85446705"/>
<keyword evidence="2" id="KW-1185">Reference proteome</keyword>
<evidence type="ECO:0000313" key="1">
    <source>
        <dbReference type="EMBL" id="KAK1596424.1"/>
    </source>
</evidence>
<accession>A0AAD8Q699</accession>